<gene>
    <name evidence="3" type="ORF">GCM10010201_00340</name>
</gene>
<evidence type="ECO:0000313" key="3">
    <source>
        <dbReference type="EMBL" id="GAA2509750.1"/>
    </source>
</evidence>
<proteinExistence type="predicted"/>
<name>A0ABN3MYI9_9ACTN</name>
<keyword evidence="4" id="KW-1185">Reference proteome</keyword>
<dbReference type="PROSITE" id="PS51257">
    <property type="entry name" value="PROKAR_LIPOPROTEIN"/>
    <property type="match status" value="1"/>
</dbReference>
<keyword evidence="2" id="KW-0732">Signal</keyword>
<reference evidence="3 4" key="1">
    <citation type="journal article" date="2019" name="Int. J. Syst. Evol. Microbiol.">
        <title>The Global Catalogue of Microorganisms (GCM) 10K type strain sequencing project: providing services to taxonomists for standard genome sequencing and annotation.</title>
        <authorList>
            <consortium name="The Broad Institute Genomics Platform"/>
            <consortium name="The Broad Institute Genome Sequencing Center for Infectious Disease"/>
            <person name="Wu L."/>
            <person name="Ma J."/>
        </authorList>
    </citation>
    <scope>NUCLEOTIDE SEQUENCE [LARGE SCALE GENOMIC DNA]</scope>
    <source>
        <strain evidence="3 4">JCM 3367</strain>
    </source>
</reference>
<keyword evidence="1" id="KW-0472">Membrane</keyword>
<feature type="signal peptide" evidence="2">
    <location>
        <begin position="1"/>
        <end position="25"/>
    </location>
</feature>
<feature type="transmembrane region" description="Helical" evidence="1">
    <location>
        <begin position="186"/>
        <end position="205"/>
    </location>
</feature>
<evidence type="ECO:0000256" key="1">
    <source>
        <dbReference type="SAM" id="Phobius"/>
    </source>
</evidence>
<organism evidence="3 4">
    <name type="scientific">Pilimelia columellifera subsp. columellifera</name>
    <dbReference type="NCBI Taxonomy" id="706583"/>
    <lineage>
        <taxon>Bacteria</taxon>
        <taxon>Bacillati</taxon>
        <taxon>Actinomycetota</taxon>
        <taxon>Actinomycetes</taxon>
        <taxon>Micromonosporales</taxon>
        <taxon>Micromonosporaceae</taxon>
        <taxon>Pilimelia</taxon>
    </lineage>
</organism>
<evidence type="ECO:0000313" key="4">
    <source>
        <dbReference type="Proteomes" id="UP001499978"/>
    </source>
</evidence>
<dbReference type="EMBL" id="BAAARY010000001">
    <property type="protein sequence ID" value="GAA2509750.1"/>
    <property type="molecule type" value="Genomic_DNA"/>
</dbReference>
<protein>
    <submittedName>
        <fullName evidence="3">Uncharacterized protein</fullName>
    </submittedName>
</protein>
<dbReference type="RefSeq" id="WP_344166527.1">
    <property type="nucleotide sequence ID" value="NZ_BAAARY010000001.1"/>
</dbReference>
<keyword evidence="1" id="KW-0812">Transmembrane</keyword>
<feature type="chain" id="PRO_5047244727" evidence="2">
    <location>
        <begin position="26"/>
        <end position="217"/>
    </location>
</feature>
<evidence type="ECO:0000256" key="2">
    <source>
        <dbReference type="SAM" id="SignalP"/>
    </source>
</evidence>
<dbReference type="Proteomes" id="UP001499978">
    <property type="component" value="Unassembled WGS sequence"/>
</dbReference>
<comment type="caution">
    <text evidence="3">The sequence shown here is derived from an EMBL/GenBank/DDBJ whole genome shotgun (WGS) entry which is preliminary data.</text>
</comment>
<accession>A0ABN3MYI9</accession>
<keyword evidence="1" id="KW-1133">Transmembrane helix</keyword>
<sequence>MGRQRAALGATLGFALVGCSAPADAVPMPDETQSAALAAQLALASDQQSVCYGWRLDGDQRSSAGSNLGPGIDVQQDPGRCPRWVQLTVSVSYATTGDGSADIAVTSTAGLPGGSNALAGLSRFGVDEAAFVADPVWALVKGASSLPLLAVETGTVDPALAPPDPAPTDAPAAMPDAGGDLWRDRAGYLVGAAILLAVAAAFNGLGRWRRRRDARAG</sequence>